<reference evidence="2" key="1">
    <citation type="submission" date="2021-08" db="EMBL/GenBank/DDBJ databases">
        <title>Flavobacterium sp. strain CC-SYL302.</title>
        <authorList>
            <person name="Lin S.-Y."/>
            <person name="Lee T.-H."/>
            <person name="Young C.-C."/>
        </authorList>
    </citation>
    <scope>NUCLEOTIDE SEQUENCE</scope>
    <source>
        <strain evidence="2">CC-SYL302</strain>
    </source>
</reference>
<evidence type="ECO:0000313" key="2">
    <source>
        <dbReference type="EMBL" id="UYW02510.1"/>
    </source>
</evidence>
<feature type="chain" id="PRO_5047155078" evidence="1">
    <location>
        <begin position="24"/>
        <end position="135"/>
    </location>
</feature>
<accession>A0ABY6M1U0</accession>
<proteinExistence type="predicted"/>
<keyword evidence="3" id="KW-1185">Reference proteome</keyword>
<evidence type="ECO:0000256" key="1">
    <source>
        <dbReference type="SAM" id="SignalP"/>
    </source>
</evidence>
<feature type="signal peptide" evidence="1">
    <location>
        <begin position="1"/>
        <end position="23"/>
    </location>
</feature>
<protein>
    <submittedName>
        <fullName evidence="2">Uncharacterized protein</fullName>
    </submittedName>
</protein>
<name>A0ABY6M1U0_9FLAO</name>
<dbReference type="Proteomes" id="UP001163328">
    <property type="component" value="Chromosome"/>
</dbReference>
<keyword evidence="1" id="KW-0732">Signal</keyword>
<gene>
    <name evidence="2" type="ORF">K5I29_06450</name>
</gene>
<sequence length="135" mass="15826">MNTIKMFFAACFMLLTASGWAQARTDFTATAVTMSAIQKNGKWSEYPPFKKTEVPITIDFERNRIIVYSEFEQVYRIAEYYPEKENNTEFINFFRCLSNEGETTEITLTTSKTTKLSQMYIKDKSRVLLYTMKQL</sequence>
<evidence type="ECO:0000313" key="3">
    <source>
        <dbReference type="Proteomes" id="UP001163328"/>
    </source>
</evidence>
<dbReference type="RefSeq" id="WP_264435076.1">
    <property type="nucleotide sequence ID" value="NZ_CP081495.1"/>
</dbReference>
<organism evidence="2 3">
    <name type="scientific">Flavobacterium agricola</name>
    <dbReference type="NCBI Taxonomy" id="2870839"/>
    <lineage>
        <taxon>Bacteria</taxon>
        <taxon>Pseudomonadati</taxon>
        <taxon>Bacteroidota</taxon>
        <taxon>Flavobacteriia</taxon>
        <taxon>Flavobacteriales</taxon>
        <taxon>Flavobacteriaceae</taxon>
        <taxon>Flavobacterium</taxon>
    </lineage>
</organism>
<dbReference type="EMBL" id="CP081495">
    <property type="protein sequence ID" value="UYW02510.1"/>
    <property type="molecule type" value="Genomic_DNA"/>
</dbReference>